<proteinExistence type="predicted"/>
<dbReference type="AlphaFoldDB" id="A0A9P5NG80"/>
<comment type="caution">
    <text evidence="1">The sequence shown here is derived from an EMBL/GenBank/DDBJ whole genome shotgun (WGS) entry which is preliminary data.</text>
</comment>
<dbReference type="Proteomes" id="UP000724874">
    <property type="component" value="Unassembled WGS sequence"/>
</dbReference>
<sequence length="74" mass="8294">FPYIYEVASHPSIDAMEDKSTVKKIWVYVQDTSGAGLKVDFEFEESLCMPLGLDSSMETLRQLEAADGTVIYAR</sequence>
<gene>
    <name evidence="1" type="ORF">CPB84DRAFT_1642895</name>
</gene>
<accession>A0A9P5NG80</accession>
<protein>
    <submittedName>
        <fullName evidence="1">Uncharacterized protein</fullName>
    </submittedName>
</protein>
<reference evidence="1" key="1">
    <citation type="submission" date="2020-11" db="EMBL/GenBank/DDBJ databases">
        <authorList>
            <consortium name="DOE Joint Genome Institute"/>
            <person name="Ahrendt S."/>
            <person name="Riley R."/>
            <person name="Andreopoulos W."/>
            <person name="LaButti K."/>
            <person name="Pangilinan J."/>
            <person name="Ruiz-duenas F.J."/>
            <person name="Barrasa J.M."/>
            <person name="Sanchez-Garcia M."/>
            <person name="Camarero S."/>
            <person name="Miyauchi S."/>
            <person name="Serrano A."/>
            <person name="Linde D."/>
            <person name="Babiker R."/>
            <person name="Drula E."/>
            <person name="Ayuso-Fernandez I."/>
            <person name="Pacheco R."/>
            <person name="Padilla G."/>
            <person name="Ferreira P."/>
            <person name="Barriuso J."/>
            <person name="Kellner H."/>
            <person name="Castanera R."/>
            <person name="Alfaro M."/>
            <person name="Ramirez L."/>
            <person name="Pisabarro A.G."/>
            <person name="Kuo A."/>
            <person name="Tritt A."/>
            <person name="Lipzen A."/>
            <person name="He G."/>
            <person name="Yan M."/>
            <person name="Ng V."/>
            <person name="Cullen D."/>
            <person name="Martin F."/>
            <person name="Rosso M.-N."/>
            <person name="Henrissat B."/>
            <person name="Hibbett D."/>
            <person name="Martinez A.T."/>
            <person name="Grigoriev I.V."/>
        </authorList>
    </citation>
    <scope>NUCLEOTIDE SEQUENCE</scope>
    <source>
        <strain evidence="1">AH 44721</strain>
    </source>
</reference>
<feature type="non-terminal residue" evidence="1">
    <location>
        <position position="74"/>
    </location>
</feature>
<evidence type="ECO:0000313" key="1">
    <source>
        <dbReference type="EMBL" id="KAF8889171.1"/>
    </source>
</evidence>
<organism evidence="1 2">
    <name type="scientific">Gymnopilus junonius</name>
    <name type="common">Spectacular rustgill mushroom</name>
    <name type="synonym">Gymnopilus spectabilis subsp. junonius</name>
    <dbReference type="NCBI Taxonomy" id="109634"/>
    <lineage>
        <taxon>Eukaryota</taxon>
        <taxon>Fungi</taxon>
        <taxon>Dikarya</taxon>
        <taxon>Basidiomycota</taxon>
        <taxon>Agaricomycotina</taxon>
        <taxon>Agaricomycetes</taxon>
        <taxon>Agaricomycetidae</taxon>
        <taxon>Agaricales</taxon>
        <taxon>Agaricineae</taxon>
        <taxon>Hymenogastraceae</taxon>
        <taxon>Gymnopilus</taxon>
    </lineage>
</organism>
<dbReference type="EMBL" id="JADNYJ010000081">
    <property type="protein sequence ID" value="KAF8889171.1"/>
    <property type="molecule type" value="Genomic_DNA"/>
</dbReference>
<dbReference type="OrthoDB" id="10551004at2759"/>
<name>A0A9P5NG80_GYMJU</name>
<keyword evidence="2" id="KW-1185">Reference proteome</keyword>
<evidence type="ECO:0000313" key="2">
    <source>
        <dbReference type="Proteomes" id="UP000724874"/>
    </source>
</evidence>
<feature type="non-terminal residue" evidence="1">
    <location>
        <position position="1"/>
    </location>
</feature>